<dbReference type="Pfam" id="PF16737">
    <property type="entry name" value="PHF12_MRG_bd"/>
    <property type="match status" value="1"/>
</dbReference>
<protein>
    <submittedName>
        <fullName evidence="10">PHD finger protein 12 isoform X1</fullName>
    </submittedName>
</protein>
<feature type="transmembrane region" description="Helical" evidence="6">
    <location>
        <begin position="630"/>
        <end position="651"/>
    </location>
</feature>
<dbReference type="InterPro" id="IPR038098">
    <property type="entry name" value="PHF12_MRG-bd_sf"/>
</dbReference>
<dbReference type="InterPro" id="IPR013083">
    <property type="entry name" value="Znf_RING/FYVE/PHD"/>
</dbReference>
<dbReference type="FunFam" id="3.30.40.10:FF:000154">
    <property type="entry name" value="PHD finger protein 12"/>
    <property type="match status" value="1"/>
</dbReference>
<dbReference type="PROSITE" id="PS01359">
    <property type="entry name" value="ZF_PHD_1"/>
    <property type="match status" value="1"/>
</dbReference>
<dbReference type="GO" id="GO:0000122">
    <property type="term" value="P:negative regulation of transcription by RNA polymerase II"/>
    <property type="evidence" value="ECO:0007669"/>
    <property type="project" value="TreeGrafter"/>
</dbReference>
<dbReference type="InterPro" id="IPR011011">
    <property type="entry name" value="Znf_FYVE_PHD"/>
</dbReference>
<dbReference type="PANTHER" id="PTHR46309">
    <property type="entry name" value="PHD FINGER PROTEIN 12"/>
    <property type="match status" value="1"/>
</dbReference>
<dbReference type="InterPro" id="IPR000253">
    <property type="entry name" value="FHA_dom"/>
</dbReference>
<feature type="domain" description="PHD-type" evidence="8">
    <location>
        <begin position="192"/>
        <end position="242"/>
    </location>
</feature>
<feature type="domain" description="PHD-type" evidence="8">
    <location>
        <begin position="55"/>
        <end position="104"/>
    </location>
</feature>
<dbReference type="InterPro" id="IPR001965">
    <property type="entry name" value="Znf_PHD"/>
</dbReference>
<dbReference type="InterPro" id="IPR031966">
    <property type="entry name" value="PHF12_MRG-bd"/>
</dbReference>
<feature type="compositionally biased region" description="Basic and acidic residues" evidence="5">
    <location>
        <begin position="394"/>
        <end position="405"/>
    </location>
</feature>
<dbReference type="Proteomes" id="UP000504615">
    <property type="component" value="Unplaced"/>
</dbReference>
<keyword evidence="1" id="KW-0479">Metal-binding</keyword>
<name>A0A6I9W3T9_9HYME</name>
<dbReference type="InterPro" id="IPR019787">
    <property type="entry name" value="Znf_PHD-finger"/>
</dbReference>
<dbReference type="Gene3D" id="6.10.20.60">
    <property type="entry name" value="PHD finger protein 12"/>
    <property type="match status" value="1"/>
</dbReference>
<dbReference type="KEGG" id="pbar:105424533"/>
<dbReference type="GO" id="GO:0003714">
    <property type="term" value="F:transcription corepressor activity"/>
    <property type="evidence" value="ECO:0007669"/>
    <property type="project" value="InterPro"/>
</dbReference>
<evidence type="ECO:0000256" key="6">
    <source>
        <dbReference type="SAM" id="Phobius"/>
    </source>
</evidence>
<keyword evidence="2 4" id="KW-0863">Zinc-finger</keyword>
<keyword evidence="3" id="KW-0862">Zinc</keyword>
<keyword evidence="6" id="KW-0812">Transmembrane</keyword>
<dbReference type="GO" id="GO:0008270">
    <property type="term" value="F:zinc ion binding"/>
    <property type="evidence" value="ECO:0007669"/>
    <property type="project" value="UniProtKB-KW"/>
</dbReference>
<evidence type="ECO:0000256" key="5">
    <source>
        <dbReference type="SAM" id="MobiDB-lite"/>
    </source>
</evidence>
<dbReference type="Pfam" id="PF00628">
    <property type="entry name" value="PHD"/>
    <property type="match status" value="2"/>
</dbReference>
<gene>
    <name evidence="10" type="primary">LOC105424533</name>
</gene>
<dbReference type="GO" id="GO:0070822">
    <property type="term" value="C:Sin3-type complex"/>
    <property type="evidence" value="ECO:0007669"/>
    <property type="project" value="TreeGrafter"/>
</dbReference>
<dbReference type="InterPro" id="IPR042163">
    <property type="entry name" value="PHF12"/>
</dbReference>
<evidence type="ECO:0000313" key="10">
    <source>
        <dbReference type="RefSeq" id="XP_011633114.1"/>
    </source>
</evidence>
<dbReference type="PANTHER" id="PTHR46309:SF1">
    <property type="entry name" value="PHD FINGER PROTEIN 12"/>
    <property type="match status" value="1"/>
</dbReference>
<accession>A0A6I9W3T9</accession>
<dbReference type="Gene3D" id="3.30.40.10">
    <property type="entry name" value="Zinc/RING finger domain, C3HC4 (zinc finger)"/>
    <property type="match status" value="2"/>
</dbReference>
<dbReference type="AlphaFoldDB" id="A0A6I9W3T9"/>
<evidence type="ECO:0000256" key="1">
    <source>
        <dbReference type="ARBA" id="ARBA00022723"/>
    </source>
</evidence>
<feature type="compositionally biased region" description="Polar residues" evidence="5">
    <location>
        <begin position="384"/>
        <end position="393"/>
    </location>
</feature>
<feature type="compositionally biased region" description="Basic and acidic residues" evidence="5">
    <location>
        <begin position="345"/>
        <end position="383"/>
    </location>
</feature>
<dbReference type="OrthoDB" id="1919692at2759"/>
<dbReference type="SMART" id="SM00249">
    <property type="entry name" value="PHD"/>
    <property type="match status" value="2"/>
</dbReference>
<dbReference type="SUPFAM" id="SSF49879">
    <property type="entry name" value="SMAD/FHA domain"/>
    <property type="match status" value="1"/>
</dbReference>
<dbReference type="InterPro" id="IPR008984">
    <property type="entry name" value="SMAD_FHA_dom_sf"/>
</dbReference>
<dbReference type="CDD" id="cd15534">
    <property type="entry name" value="PHD2_PHF12_Rco1"/>
    <property type="match status" value="1"/>
</dbReference>
<keyword evidence="6" id="KW-0472">Membrane</keyword>
<dbReference type="Gene3D" id="2.60.200.20">
    <property type="match status" value="1"/>
</dbReference>
<dbReference type="RefSeq" id="XP_011633114.1">
    <property type="nucleotide sequence ID" value="XM_011634812.1"/>
</dbReference>
<evidence type="ECO:0000256" key="4">
    <source>
        <dbReference type="PROSITE-ProRule" id="PRU00146"/>
    </source>
</evidence>
<evidence type="ECO:0000259" key="8">
    <source>
        <dbReference type="PROSITE" id="PS50016"/>
    </source>
</evidence>
<sequence length="656" mass="74995">MSTVEYGFPMIGGLMPQIQALIAPPISDDSKAKAKKEKEEKKHPYFKRRGRGHNRDFCDACKDGGELICCDKCPASYHLQCHYPAVDPTDIPNGEWLCYGCRCASKREGLLEAKGNEKKKKRSALEVLALAASLVNPREFELPKELQLPIMFPGSNKVDYVSGRRGKLLNSSYNNVGKSHCLDSNLMVPLPARLCFECGRSCRKAPLIACDYCPLYFHQDCLDPPLTAFPIGRWMCPNHPNHFIDQNLLTSCRVTERIKLWDKYANQRIDQHAVKLDFLRKARAANPLFRTKVRLEGRPRIKVPCSVKFHYKNPPHLDPIHSYQDSVIWPVKNIVNEEQQYIDNNKTDDSKDNCTENKKTEESNKVKTEEEKCDAIIDERSDQQKAPNVSENTSKVENESTTDSSKEYNDLEFHARYCSYNVKEGVQLLERPVLEALAQQRLEQILNPDGESYNTINCRRRARAALFSLSPKPNPPAFMTCRTFVIGNGPNCDLILSNYGSCGFTSSKHAIIFFDEVTQRYELLNYSEYGTIVGNVLYSCDYTRVLEEQIKEEKTDKMMYVTKEEETSEILKTILHKEEATCLEEYAHRNDKVLCNCNIKRNTRINEHLEEGWEGSALIAHGSTITFGCLIYYLQFFITTIIVMSIGQFVLSFTPQ</sequence>
<keyword evidence="6" id="KW-1133">Transmembrane helix</keyword>
<evidence type="ECO:0000313" key="9">
    <source>
        <dbReference type="Proteomes" id="UP000504615"/>
    </source>
</evidence>
<dbReference type="SUPFAM" id="SSF57903">
    <property type="entry name" value="FYVE/PHD zinc finger"/>
    <property type="match status" value="2"/>
</dbReference>
<evidence type="ECO:0000259" key="7">
    <source>
        <dbReference type="PROSITE" id="PS50006"/>
    </source>
</evidence>
<keyword evidence="9" id="KW-1185">Reference proteome</keyword>
<dbReference type="GeneID" id="105424533"/>
<feature type="region of interest" description="Disordered" evidence="5">
    <location>
        <begin position="340"/>
        <end position="405"/>
    </location>
</feature>
<evidence type="ECO:0000256" key="3">
    <source>
        <dbReference type="ARBA" id="ARBA00022833"/>
    </source>
</evidence>
<organism evidence="9 10">
    <name type="scientific">Pogonomyrmex barbatus</name>
    <name type="common">red harvester ant</name>
    <dbReference type="NCBI Taxonomy" id="144034"/>
    <lineage>
        <taxon>Eukaryota</taxon>
        <taxon>Metazoa</taxon>
        <taxon>Ecdysozoa</taxon>
        <taxon>Arthropoda</taxon>
        <taxon>Hexapoda</taxon>
        <taxon>Insecta</taxon>
        <taxon>Pterygota</taxon>
        <taxon>Neoptera</taxon>
        <taxon>Endopterygota</taxon>
        <taxon>Hymenoptera</taxon>
        <taxon>Apocrita</taxon>
        <taxon>Aculeata</taxon>
        <taxon>Formicoidea</taxon>
        <taxon>Formicidae</taxon>
        <taxon>Myrmicinae</taxon>
        <taxon>Pogonomyrmex</taxon>
    </lineage>
</organism>
<proteinExistence type="predicted"/>
<evidence type="ECO:0000256" key="2">
    <source>
        <dbReference type="ARBA" id="ARBA00022771"/>
    </source>
</evidence>
<feature type="domain" description="FHA" evidence="7">
    <location>
        <begin position="484"/>
        <end position="538"/>
    </location>
</feature>
<dbReference type="InterPro" id="IPR019786">
    <property type="entry name" value="Zinc_finger_PHD-type_CS"/>
</dbReference>
<dbReference type="PROSITE" id="PS50006">
    <property type="entry name" value="FHA_DOMAIN"/>
    <property type="match status" value="1"/>
</dbReference>
<dbReference type="CDD" id="cd15533">
    <property type="entry name" value="PHD1_PHF12"/>
    <property type="match status" value="1"/>
</dbReference>
<reference evidence="10" key="1">
    <citation type="submission" date="2025-08" db="UniProtKB">
        <authorList>
            <consortium name="RefSeq"/>
        </authorList>
    </citation>
    <scope>IDENTIFICATION</scope>
</reference>
<dbReference type="PROSITE" id="PS50016">
    <property type="entry name" value="ZF_PHD_2"/>
    <property type="match status" value="2"/>
</dbReference>